<evidence type="ECO:0000313" key="5">
    <source>
        <dbReference type="EMBL" id="CAG8577833.1"/>
    </source>
</evidence>
<dbReference type="InterPro" id="IPR008926">
    <property type="entry name" value="RNR_R1-su_N"/>
</dbReference>
<dbReference type="InterPro" id="IPR013346">
    <property type="entry name" value="NrdE_NrdA_C"/>
</dbReference>
<dbReference type="EMBL" id="CAJVPS010002860">
    <property type="protein sequence ID" value="CAG8577833.1"/>
    <property type="molecule type" value="Genomic_DNA"/>
</dbReference>
<dbReference type="GO" id="GO:0005971">
    <property type="term" value="C:ribonucleoside-diphosphate reductase complex"/>
    <property type="evidence" value="ECO:0007669"/>
    <property type="project" value="TreeGrafter"/>
</dbReference>
<comment type="caution">
    <text evidence="5">The sequence shown here is derived from an EMBL/GenBank/DDBJ whole genome shotgun (WGS) entry which is preliminary data.</text>
</comment>
<name>A0A9N9BTM7_9GLOM</name>
<proteinExistence type="inferred from homology"/>
<comment type="function">
    <text evidence="3">Provides the precursors necessary for DNA synthesis. Catalyzes the biosynthesis of deoxyribonucleotides from the corresponding ribonucleotides.</text>
</comment>
<evidence type="ECO:0000256" key="2">
    <source>
        <dbReference type="ARBA" id="ARBA00023116"/>
    </source>
</evidence>
<reference evidence="5" key="1">
    <citation type="submission" date="2021-06" db="EMBL/GenBank/DDBJ databases">
        <authorList>
            <person name="Kallberg Y."/>
            <person name="Tangrot J."/>
            <person name="Rosling A."/>
        </authorList>
    </citation>
    <scope>NUCLEOTIDE SEQUENCE</scope>
    <source>
        <strain evidence="5">FL130A</strain>
    </source>
</reference>
<accession>A0A9N9BTM7</accession>
<keyword evidence="6" id="KW-1185">Reference proteome</keyword>
<dbReference type="GO" id="GO:0009263">
    <property type="term" value="P:deoxyribonucleotide biosynthetic process"/>
    <property type="evidence" value="ECO:0007669"/>
    <property type="project" value="UniProtKB-KW"/>
</dbReference>
<dbReference type="AlphaFoldDB" id="A0A9N9BTM7"/>
<sequence length="404" mass="45005">MSSPLEINKKEKIIGTISQILGETNQIDVNLFYQEVEKSIQSDISTGEIFKLVLLSVTSLLEKDPAYDKLAMEKGVLDKRLQEFDLPELAINEKDKNQKALDFYNLISSLRFVPSTPTLFHAGLDKANLLKYSGGVATDWTNLRALGSSIKSIDSESTGLIPFLKLANDTTGAINRSGRRRGASVAYLEDHVGVVHCSNLCTEITLNTSEKETAVCNLGSVNLARHIRERELDNNLLQETINIAIRMLDNVIDLNYYPTKEAEYSNFQHRPIGLGMMGFQDALFQLNINYGSSATLEFTDQLTEKFSYYAISASCQLAQERGSYASYQGSNKLNWDSLKEQVKKYGMRNSNAMAIAPTATIANIAGCYPCIEAMYSNIYVESNVAGEFTIVNKYLVEDLKKLNL</sequence>
<dbReference type="SUPFAM" id="SSF48168">
    <property type="entry name" value="R1 subunit of ribonucleotide reductase, N-terminal domain"/>
    <property type="match status" value="1"/>
</dbReference>
<dbReference type="PANTHER" id="PTHR11573">
    <property type="entry name" value="RIBONUCLEOSIDE-DIPHOSPHATE REDUCTASE LARGE CHAIN"/>
    <property type="match status" value="1"/>
</dbReference>
<dbReference type="SUPFAM" id="SSF51998">
    <property type="entry name" value="PFL-like glycyl radical enzymes"/>
    <property type="match status" value="1"/>
</dbReference>
<dbReference type="PROSITE" id="PS00089">
    <property type="entry name" value="RIBORED_LARGE"/>
    <property type="match status" value="1"/>
</dbReference>
<dbReference type="GO" id="GO:0005524">
    <property type="term" value="F:ATP binding"/>
    <property type="evidence" value="ECO:0007669"/>
    <property type="project" value="InterPro"/>
</dbReference>
<dbReference type="PRINTS" id="PR01183">
    <property type="entry name" value="RIBORDTASEM1"/>
</dbReference>
<evidence type="ECO:0000259" key="4">
    <source>
        <dbReference type="PROSITE" id="PS00089"/>
    </source>
</evidence>
<evidence type="ECO:0000313" key="6">
    <source>
        <dbReference type="Proteomes" id="UP000789508"/>
    </source>
</evidence>
<dbReference type="PANTHER" id="PTHR11573:SF6">
    <property type="entry name" value="RIBONUCLEOSIDE-DIPHOSPHATE REDUCTASE LARGE SUBUNIT"/>
    <property type="match status" value="1"/>
</dbReference>
<dbReference type="OrthoDB" id="2423963at2759"/>
<feature type="domain" description="Ribonucleotide reductase large subunit" evidence="4">
    <location>
        <begin position="335"/>
        <end position="357"/>
    </location>
</feature>
<evidence type="ECO:0000256" key="1">
    <source>
        <dbReference type="ARBA" id="ARBA00010406"/>
    </source>
</evidence>
<gene>
    <name evidence="5" type="ORF">ALEPTO_LOCUS7116</name>
</gene>
<organism evidence="5 6">
    <name type="scientific">Ambispora leptoticha</name>
    <dbReference type="NCBI Taxonomy" id="144679"/>
    <lineage>
        <taxon>Eukaryota</taxon>
        <taxon>Fungi</taxon>
        <taxon>Fungi incertae sedis</taxon>
        <taxon>Mucoromycota</taxon>
        <taxon>Glomeromycotina</taxon>
        <taxon>Glomeromycetes</taxon>
        <taxon>Archaeosporales</taxon>
        <taxon>Ambisporaceae</taxon>
        <taxon>Ambispora</taxon>
    </lineage>
</organism>
<dbReference type="Gene3D" id="3.20.70.20">
    <property type="match status" value="2"/>
</dbReference>
<dbReference type="GO" id="GO:0004748">
    <property type="term" value="F:ribonucleoside-diphosphate reductase activity, thioredoxin disulfide as acceptor"/>
    <property type="evidence" value="ECO:0007669"/>
    <property type="project" value="UniProtKB-EC"/>
</dbReference>
<dbReference type="Pfam" id="PF02867">
    <property type="entry name" value="Ribonuc_red_lgC"/>
    <property type="match status" value="2"/>
</dbReference>
<dbReference type="InterPro" id="IPR000788">
    <property type="entry name" value="RNR_lg_C"/>
</dbReference>
<dbReference type="InterPro" id="IPR039718">
    <property type="entry name" value="Rrm1"/>
</dbReference>
<dbReference type="Proteomes" id="UP000789508">
    <property type="component" value="Unassembled WGS sequence"/>
</dbReference>
<comment type="similarity">
    <text evidence="1">Belongs to the ribonucleoside diphosphate reductase large chain family.</text>
</comment>
<protein>
    <submittedName>
        <fullName evidence="5">7996_t:CDS:1</fullName>
    </submittedName>
</protein>
<keyword evidence="2" id="KW-0215">Deoxyribonucleotide synthesis</keyword>
<evidence type="ECO:0000256" key="3">
    <source>
        <dbReference type="ARBA" id="ARBA00024942"/>
    </source>
</evidence>